<dbReference type="Pfam" id="PF01769">
    <property type="entry name" value="MgtE"/>
    <property type="match status" value="2"/>
</dbReference>
<feature type="transmembrane region" description="Helical" evidence="9">
    <location>
        <begin position="242"/>
        <end position="264"/>
    </location>
</feature>
<accession>A0A7E4ZV79</accession>
<feature type="transmembrane region" description="Helical" evidence="9">
    <location>
        <begin position="145"/>
        <end position="170"/>
    </location>
</feature>
<evidence type="ECO:0000256" key="3">
    <source>
        <dbReference type="ARBA" id="ARBA00022448"/>
    </source>
</evidence>
<feature type="transmembrane region" description="Helical" evidence="9">
    <location>
        <begin position="182"/>
        <end position="202"/>
    </location>
</feature>
<dbReference type="PANTHER" id="PTHR16228:SF21">
    <property type="entry name" value="SLC41A_MGTE INTEGRAL MEMBRANE DOMAIN-CONTAINING PROTEIN"/>
    <property type="match status" value="1"/>
</dbReference>
<keyword evidence="8 9" id="KW-0472">Membrane</keyword>
<dbReference type="Gene3D" id="1.10.357.20">
    <property type="entry name" value="SLC41 divalent cation transporters, integral membrane domain"/>
    <property type="match status" value="2"/>
</dbReference>
<keyword evidence="5" id="KW-0460">Magnesium</keyword>
<feature type="transmembrane region" description="Helical" evidence="9">
    <location>
        <begin position="27"/>
        <end position="49"/>
    </location>
</feature>
<evidence type="ECO:0000256" key="6">
    <source>
        <dbReference type="ARBA" id="ARBA00022989"/>
    </source>
</evidence>
<evidence type="ECO:0000256" key="7">
    <source>
        <dbReference type="ARBA" id="ARBA00023065"/>
    </source>
</evidence>
<keyword evidence="6 9" id="KW-1133">Transmembrane helix</keyword>
<evidence type="ECO:0000259" key="10">
    <source>
        <dbReference type="Pfam" id="PF01769"/>
    </source>
</evidence>
<keyword evidence="3" id="KW-0813">Transport</keyword>
<dbReference type="WBParaSite" id="Pan_g19253.t1">
    <property type="protein sequence ID" value="Pan_g19253.t1"/>
    <property type="gene ID" value="Pan_g19253"/>
</dbReference>
<comment type="subcellular location">
    <subcellularLocation>
        <location evidence="1">Membrane</location>
        <topology evidence="1">Multi-pass membrane protein</topology>
    </subcellularLocation>
</comment>
<feature type="transmembrane region" description="Helical" evidence="9">
    <location>
        <begin position="106"/>
        <end position="133"/>
    </location>
</feature>
<keyword evidence="11" id="KW-1185">Reference proteome</keyword>
<feature type="domain" description="SLC41A/MgtE integral membrane" evidence="10">
    <location>
        <begin position="68"/>
        <end position="198"/>
    </location>
</feature>
<feature type="transmembrane region" description="Helical" evidence="9">
    <location>
        <begin position="214"/>
        <end position="235"/>
    </location>
</feature>
<keyword evidence="7" id="KW-0406">Ion transport</keyword>
<reference evidence="11" key="1">
    <citation type="journal article" date="2013" name="Genetics">
        <title>The draft genome and transcriptome of Panagrellus redivivus are shaped by the harsh demands of a free-living lifestyle.</title>
        <authorList>
            <person name="Srinivasan J."/>
            <person name="Dillman A.R."/>
            <person name="Macchietto M.G."/>
            <person name="Heikkinen L."/>
            <person name="Lakso M."/>
            <person name="Fracchia K.M."/>
            <person name="Antoshechkin I."/>
            <person name="Mortazavi A."/>
            <person name="Wong G."/>
            <person name="Sternberg P.W."/>
        </authorList>
    </citation>
    <scope>NUCLEOTIDE SEQUENCE [LARGE SCALE GENOMIC DNA]</scope>
    <source>
        <strain evidence="11">MT8872</strain>
    </source>
</reference>
<dbReference type="InterPro" id="IPR006667">
    <property type="entry name" value="SLC41_membr_dom"/>
</dbReference>
<evidence type="ECO:0000256" key="4">
    <source>
        <dbReference type="ARBA" id="ARBA00022692"/>
    </source>
</evidence>
<evidence type="ECO:0000256" key="2">
    <source>
        <dbReference type="ARBA" id="ARBA00009749"/>
    </source>
</evidence>
<feature type="transmembrane region" description="Helical" evidence="9">
    <location>
        <begin position="406"/>
        <end position="425"/>
    </location>
</feature>
<feature type="transmembrane region" description="Helical" evidence="9">
    <location>
        <begin position="332"/>
        <end position="355"/>
    </location>
</feature>
<dbReference type="GO" id="GO:0005886">
    <property type="term" value="C:plasma membrane"/>
    <property type="evidence" value="ECO:0007669"/>
    <property type="project" value="TreeGrafter"/>
</dbReference>
<sequence>MKEVYRVKPEDVPESERIQPQESTKKFVITTTIIMIFACLGLYGASFLLKLVTKNPAFQGFSEINNITPLLLGLKGCIEMTYASRLSTMANTGRLTSAPKLIRASFFNFALILAQAINISLFAVAVNVGIFSVTSVMTFDRVARFLLAVLSTALLASCILVYAITSIVYLTRFIRVNPDNICSPFAAVAGDSAALLILNYVGQYVYDDRLPITVVWGLIALIFFIGAVCVVVALLHEETREALGYGSVSIIVATLIFIGVGAIFNHSVGRHPSTANYQLILNGVGGNLVAILASKMSTSLHQLNESEKAAVVKQWSRYLNPLQMWKDKKNGIIMLFLLIIGMVLQATEITCITLFTPNSIRHPVFIAIYLFICVFQILILFYACVFLTQCLFAYNINPDNNSIPILTAFADLLGALFLACCLWFYKYFYVWNV</sequence>
<feature type="transmembrane region" description="Helical" evidence="9">
    <location>
        <begin position="367"/>
        <end position="394"/>
    </location>
</feature>
<dbReference type="GO" id="GO:0008324">
    <property type="term" value="F:monoatomic cation transmembrane transporter activity"/>
    <property type="evidence" value="ECO:0007669"/>
    <property type="project" value="InterPro"/>
</dbReference>
<evidence type="ECO:0000256" key="8">
    <source>
        <dbReference type="ARBA" id="ARBA00023136"/>
    </source>
</evidence>
<reference evidence="12" key="2">
    <citation type="submission" date="2020-10" db="UniProtKB">
        <authorList>
            <consortium name="WormBaseParasite"/>
        </authorList>
    </citation>
    <scope>IDENTIFICATION</scope>
</reference>
<dbReference type="AlphaFoldDB" id="A0A7E4ZV79"/>
<dbReference type="InterPro" id="IPR045349">
    <property type="entry name" value="SLC41A1-3"/>
</dbReference>
<evidence type="ECO:0000256" key="1">
    <source>
        <dbReference type="ARBA" id="ARBA00004141"/>
    </source>
</evidence>
<dbReference type="PANTHER" id="PTHR16228">
    <property type="entry name" value="DIVALENT CATION TRANSPORTER SOLUTE CARRIER FAMILY 41"/>
    <property type="match status" value="1"/>
</dbReference>
<evidence type="ECO:0000313" key="12">
    <source>
        <dbReference type="WBParaSite" id="Pan_g19253.t1"/>
    </source>
</evidence>
<organism evidence="11 12">
    <name type="scientific">Panagrellus redivivus</name>
    <name type="common">Microworm</name>
    <dbReference type="NCBI Taxonomy" id="6233"/>
    <lineage>
        <taxon>Eukaryota</taxon>
        <taxon>Metazoa</taxon>
        <taxon>Ecdysozoa</taxon>
        <taxon>Nematoda</taxon>
        <taxon>Chromadorea</taxon>
        <taxon>Rhabditida</taxon>
        <taxon>Tylenchina</taxon>
        <taxon>Panagrolaimomorpha</taxon>
        <taxon>Panagrolaimoidea</taxon>
        <taxon>Panagrolaimidae</taxon>
        <taxon>Panagrellus</taxon>
    </lineage>
</organism>
<protein>
    <submittedName>
        <fullName evidence="12">MgtE domain-containing protein</fullName>
    </submittedName>
</protein>
<dbReference type="Proteomes" id="UP000492821">
    <property type="component" value="Unassembled WGS sequence"/>
</dbReference>
<evidence type="ECO:0000313" key="11">
    <source>
        <dbReference type="Proteomes" id="UP000492821"/>
    </source>
</evidence>
<dbReference type="InterPro" id="IPR036739">
    <property type="entry name" value="SLC41_membr_dom_sf"/>
</dbReference>
<comment type="similarity">
    <text evidence="2">Belongs to the SLC41A transporter family.</text>
</comment>
<proteinExistence type="inferred from homology"/>
<keyword evidence="4 9" id="KW-0812">Transmembrane</keyword>
<evidence type="ECO:0000256" key="9">
    <source>
        <dbReference type="SAM" id="Phobius"/>
    </source>
</evidence>
<name>A0A7E4ZV79_PANRE</name>
<dbReference type="SUPFAM" id="SSF161093">
    <property type="entry name" value="MgtE membrane domain-like"/>
    <property type="match status" value="2"/>
</dbReference>
<feature type="domain" description="SLC41A/MgtE integral membrane" evidence="10">
    <location>
        <begin position="280"/>
        <end position="420"/>
    </location>
</feature>
<evidence type="ECO:0000256" key="5">
    <source>
        <dbReference type="ARBA" id="ARBA00022842"/>
    </source>
</evidence>